<evidence type="ECO:0000313" key="3">
    <source>
        <dbReference type="EMBL" id="QFU84948.1"/>
    </source>
</evidence>
<dbReference type="Proteomes" id="UP000326170">
    <property type="component" value="Plasmid unnamed3"/>
</dbReference>
<gene>
    <name evidence="3" type="ORF">GCU68_20725</name>
</gene>
<organism evidence="3 4">
    <name type="scientific">Natronorubrum aibiense</name>
    <dbReference type="NCBI Taxonomy" id="348826"/>
    <lineage>
        <taxon>Archaea</taxon>
        <taxon>Methanobacteriati</taxon>
        <taxon>Methanobacteriota</taxon>
        <taxon>Stenosarchaea group</taxon>
        <taxon>Halobacteria</taxon>
        <taxon>Halobacteriales</taxon>
        <taxon>Natrialbaceae</taxon>
        <taxon>Natronorubrum</taxon>
    </lineage>
</organism>
<dbReference type="AlphaFoldDB" id="A0A5P9P9Z9"/>
<keyword evidence="1" id="KW-1133">Transmembrane helix</keyword>
<dbReference type="OrthoDB" id="331021at2157"/>
<sequence length="198" mass="21388">MSTSVSRADTASTARTPALSQDVAFELLSCRRRRYVLHYLKQTDGVATLRELVSHVAAWENGISTAEVTYEQRTRVYTALRQSHLPKLDDGGVVSFDAGRGIVALTDAASELEVYLDVVPHDDIPWSKYYVGLGVLCTGFVVGMWAGLLPFSLIPPLAGTSLVTALFTLSAVVHVRHDSRMRLGTSGEPPNEIGGEGA</sequence>
<feature type="domain" description="DUF7344" evidence="2">
    <location>
        <begin position="25"/>
        <end position="103"/>
    </location>
</feature>
<accession>A0A5P9P9Z9</accession>
<keyword evidence="3" id="KW-0614">Plasmid</keyword>
<evidence type="ECO:0000256" key="1">
    <source>
        <dbReference type="SAM" id="Phobius"/>
    </source>
</evidence>
<dbReference type="InterPro" id="IPR055768">
    <property type="entry name" value="DUF7344"/>
</dbReference>
<protein>
    <recommendedName>
        <fullName evidence="2">DUF7344 domain-containing protein</fullName>
    </recommendedName>
</protein>
<evidence type="ECO:0000259" key="2">
    <source>
        <dbReference type="Pfam" id="PF24035"/>
    </source>
</evidence>
<proteinExistence type="predicted"/>
<keyword evidence="1" id="KW-0472">Membrane</keyword>
<geneLocation type="plasmid" evidence="3 4">
    <name>unnamed3</name>
</geneLocation>
<keyword evidence="4" id="KW-1185">Reference proteome</keyword>
<feature type="transmembrane region" description="Helical" evidence="1">
    <location>
        <begin position="154"/>
        <end position="173"/>
    </location>
</feature>
<dbReference type="RefSeq" id="WP_152944505.1">
    <property type="nucleotide sequence ID" value="NZ_CP045491.1"/>
</dbReference>
<dbReference type="GeneID" id="42303487"/>
<name>A0A5P9P9Z9_9EURY</name>
<dbReference type="Pfam" id="PF24035">
    <property type="entry name" value="DUF7344"/>
    <property type="match status" value="1"/>
</dbReference>
<dbReference type="KEGG" id="nas:GCU68_20725"/>
<reference evidence="3 4" key="1">
    <citation type="journal article" date="2007" name="Int. J. Syst. Evol. Microbiol.">
        <title>Natronorubrum sulfidifaciens sp. nov., an extremely haloalkaliphilic archaeon isolated from Aiding salt lake in Xin-Jiang, China.</title>
        <authorList>
            <person name="Cui H.L."/>
            <person name="Tohty D."/>
            <person name="Liu H.C."/>
            <person name="Liu S.J."/>
            <person name="Oren A."/>
            <person name="Zhou P.J."/>
        </authorList>
    </citation>
    <scope>NUCLEOTIDE SEQUENCE [LARGE SCALE GENOMIC DNA]</scope>
    <source>
        <strain evidence="3 4">7-3</strain>
        <plasmid evidence="3">unnamed3</plasmid>
    </source>
</reference>
<keyword evidence="1" id="KW-0812">Transmembrane</keyword>
<feature type="transmembrane region" description="Helical" evidence="1">
    <location>
        <begin position="129"/>
        <end position="148"/>
    </location>
</feature>
<evidence type="ECO:0000313" key="4">
    <source>
        <dbReference type="Proteomes" id="UP000326170"/>
    </source>
</evidence>
<dbReference type="EMBL" id="CP045491">
    <property type="protein sequence ID" value="QFU84948.1"/>
    <property type="molecule type" value="Genomic_DNA"/>
</dbReference>